<evidence type="ECO:0000256" key="6">
    <source>
        <dbReference type="ARBA" id="ARBA00023187"/>
    </source>
</evidence>
<proteinExistence type="inferred from homology"/>
<reference evidence="10" key="1">
    <citation type="submission" date="2014-02" db="EMBL/GenBank/DDBJ databases">
        <authorList>
            <person name="Genoscope - CEA"/>
        </authorList>
    </citation>
    <scope>NUCLEOTIDE SEQUENCE</scope>
    <source>
        <strain evidence="10">LS3</strain>
    </source>
</reference>
<dbReference type="AlphaFoldDB" id="A0A060TFU7"/>
<keyword evidence="7" id="KW-0539">Nucleus</keyword>
<evidence type="ECO:0000256" key="3">
    <source>
        <dbReference type="ARBA" id="ARBA00008218"/>
    </source>
</evidence>
<feature type="domain" description="U4/U6.U5 small nuclear ribonucleoprotein 27kDa protein" evidence="9">
    <location>
        <begin position="140"/>
        <end position="192"/>
    </location>
</feature>
<feature type="compositionally biased region" description="Basic and acidic residues" evidence="8">
    <location>
        <begin position="52"/>
        <end position="100"/>
    </location>
</feature>
<comment type="function">
    <text evidence="1">May play a role in mRNA splicing.</text>
</comment>
<dbReference type="InterPro" id="IPR013957">
    <property type="entry name" value="SNRNP27"/>
</dbReference>
<protein>
    <submittedName>
        <fullName evidence="10">ARAD1D25938p</fullName>
    </submittedName>
</protein>
<feature type="compositionally biased region" description="Basic and acidic residues" evidence="8">
    <location>
        <begin position="1"/>
        <end position="14"/>
    </location>
</feature>
<evidence type="ECO:0000313" key="10">
    <source>
        <dbReference type="EMBL" id="CDP38061.1"/>
    </source>
</evidence>
<evidence type="ECO:0000256" key="4">
    <source>
        <dbReference type="ARBA" id="ARBA00011825"/>
    </source>
</evidence>
<evidence type="ECO:0000256" key="2">
    <source>
        <dbReference type="ARBA" id="ARBA00004123"/>
    </source>
</evidence>
<comment type="subcellular location">
    <subcellularLocation>
        <location evidence="2">Nucleus</location>
    </subcellularLocation>
</comment>
<keyword evidence="6" id="KW-0508">mRNA splicing</keyword>
<dbReference type="GO" id="GO:0071011">
    <property type="term" value="C:precatalytic spliceosome"/>
    <property type="evidence" value="ECO:0007669"/>
    <property type="project" value="TreeGrafter"/>
</dbReference>
<dbReference type="EMBL" id="HG937694">
    <property type="protein sequence ID" value="CDP38061.1"/>
    <property type="molecule type" value="Genomic_DNA"/>
</dbReference>
<name>A0A060TFU7_BLAAD</name>
<feature type="compositionally biased region" description="Basic and acidic residues" evidence="8">
    <location>
        <begin position="114"/>
        <end position="132"/>
    </location>
</feature>
<gene>
    <name evidence="10" type="ORF">GNLVRS02_ARAD1D25938g</name>
</gene>
<feature type="compositionally biased region" description="Basic and acidic residues" evidence="8">
    <location>
        <begin position="21"/>
        <end position="43"/>
    </location>
</feature>
<comment type="subunit">
    <text evidence="4">Part of a tri-snRNP complex.</text>
</comment>
<sequence length="196" mass="22892">MSSRYRDKMGRDNDYMGSYRPAERRTERDDIIDRRRKEESDSRTRRRSYSPGRDRHNNKYQRDNRRDRSRDRQRSRDASTSRDDRRDKSAERIRDGESHGGRRKPRGQEDEDGDRGRSRVRPEDGNNDHPASDDVGIDGNDDIARMMGFSGFGTTKGKKVVGADVSGVAKNKKSTYRQYMYREGGFNRRLSPPPPE</sequence>
<evidence type="ECO:0000256" key="8">
    <source>
        <dbReference type="SAM" id="MobiDB-lite"/>
    </source>
</evidence>
<dbReference type="PANTHER" id="PTHR31077:SF1">
    <property type="entry name" value="U4_U6.U5 SMALL NUCLEAR RIBONUCLEOPROTEIN 27 KDA PROTEIN"/>
    <property type="match status" value="1"/>
</dbReference>
<evidence type="ECO:0000256" key="7">
    <source>
        <dbReference type="ARBA" id="ARBA00023242"/>
    </source>
</evidence>
<accession>A0A060TFU7</accession>
<keyword evidence="5" id="KW-0507">mRNA processing</keyword>
<evidence type="ECO:0000259" key="9">
    <source>
        <dbReference type="Pfam" id="PF08648"/>
    </source>
</evidence>
<feature type="region of interest" description="Disordered" evidence="8">
    <location>
        <begin position="1"/>
        <end position="141"/>
    </location>
</feature>
<comment type="similarity">
    <text evidence="3">Belongs to the SNUT3 family.</text>
</comment>
<organism evidence="10">
    <name type="scientific">Blastobotrys adeninivorans</name>
    <name type="common">Yeast</name>
    <name type="synonym">Arxula adeninivorans</name>
    <dbReference type="NCBI Taxonomy" id="409370"/>
    <lineage>
        <taxon>Eukaryota</taxon>
        <taxon>Fungi</taxon>
        <taxon>Dikarya</taxon>
        <taxon>Ascomycota</taxon>
        <taxon>Saccharomycotina</taxon>
        <taxon>Dipodascomycetes</taxon>
        <taxon>Dipodascales</taxon>
        <taxon>Trichomonascaceae</taxon>
        <taxon>Blastobotrys</taxon>
    </lineage>
</organism>
<dbReference type="GO" id="GO:0006397">
    <property type="term" value="P:mRNA processing"/>
    <property type="evidence" value="ECO:0007669"/>
    <property type="project" value="UniProtKB-KW"/>
</dbReference>
<reference evidence="10" key="2">
    <citation type="submission" date="2014-06" db="EMBL/GenBank/DDBJ databases">
        <title>The complete genome of Blastobotrys (Arxula) adeninivorans LS3 - a yeast of biotechnological interest.</title>
        <authorList>
            <person name="Kunze G."/>
            <person name="Gaillardin C."/>
            <person name="Czernicka M."/>
            <person name="Durrens P."/>
            <person name="Martin T."/>
            <person name="Boer E."/>
            <person name="Gabaldon T."/>
            <person name="Cruz J."/>
            <person name="Talla E."/>
            <person name="Marck C."/>
            <person name="Goffeau A."/>
            <person name="Barbe V."/>
            <person name="Baret P."/>
            <person name="Baronian K."/>
            <person name="Beier S."/>
            <person name="Bleykasten C."/>
            <person name="Bode R."/>
            <person name="Casaregola S."/>
            <person name="Despons L."/>
            <person name="Fairhead C."/>
            <person name="Giersberg M."/>
            <person name="Gierski P."/>
            <person name="Hahnel U."/>
            <person name="Hartmann A."/>
            <person name="Jankowska D."/>
            <person name="Jubin C."/>
            <person name="Jung P."/>
            <person name="Lafontaine I."/>
            <person name="Leh-Louis V."/>
            <person name="Lemaire M."/>
            <person name="Marcet-Houben M."/>
            <person name="Mascher M."/>
            <person name="Morel G."/>
            <person name="Richard G.-F."/>
            <person name="Riechen J."/>
            <person name="Sacerdot C."/>
            <person name="Sarkar A."/>
            <person name="Savel G."/>
            <person name="Schacherer J."/>
            <person name="Sherman D."/>
            <person name="Straub M.-L."/>
            <person name="Stein N."/>
            <person name="Thierry A."/>
            <person name="Trautwein-Schult A."/>
            <person name="Westhof E."/>
            <person name="Worch S."/>
            <person name="Dujon B."/>
            <person name="Souciet J.-L."/>
            <person name="Wincker P."/>
            <person name="Scholz U."/>
            <person name="Neuveglise N."/>
        </authorList>
    </citation>
    <scope>NUCLEOTIDE SEQUENCE</scope>
    <source>
        <strain evidence="10">LS3</strain>
    </source>
</reference>
<evidence type="ECO:0000256" key="1">
    <source>
        <dbReference type="ARBA" id="ARBA00003632"/>
    </source>
</evidence>
<dbReference type="Pfam" id="PF08648">
    <property type="entry name" value="SNRNP27"/>
    <property type="match status" value="1"/>
</dbReference>
<evidence type="ECO:0000256" key="5">
    <source>
        <dbReference type="ARBA" id="ARBA00022664"/>
    </source>
</evidence>
<dbReference type="GO" id="GO:0008380">
    <property type="term" value="P:RNA splicing"/>
    <property type="evidence" value="ECO:0007669"/>
    <property type="project" value="UniProtKB-KW"/>
</dbReference>
<dbReference type="PANTHER" id="PTHR31077">
    <property type="entry name" value="U4/U6.U5 SMALL NUCLEAR RIBONUCLEOPROTEIN 27 KDA PROTEIN"/>
    <property type="match status" value="1"/>
</dbReference>